<sequence>MPATVCRRPNRRRLAREILCWTAPEYTWSERARNARDRCTVPVRRCDCWLTLVPAPRKPHVGDWPQILADYRQRRGSERINGAWLLLSRARLGSQGEQA</sequence>
<dbReference type="EMBL" id="ML211080">
    <property type="protein sequence ID" value="TFK89299.1"/>
    <property type="molecule type" value="Genomic_DNA"/>
</dbReference>
<accession>A0A5C3PK67</accession>
<protein>
    <submittedName>
        <fullName evidence="1">Uncharacterized protein</fullName>
    </submittedName>
</protein>
<evidence type="ECO:0000313" key="2">
    <source>
        <dbReference type="Proteomes" id="UP000308197"/>
    </source>
</evidence>
<reference evidence="1 2" key="1">
    <citation type="journal article" date="2019" name="Nat. Ecol. Evol.">
        <title>Megaphylogeny resolves global patterns of mushroom evolution.</title>
        <authorList>
            <person name="Varga T."/>
            <person name="Krizsan K."/>
            <person name="Foldi C."/>
            <person name="Dima B."/>
            <person name="Sanchez-Garcia M."/>
            <person name="Sanchez-Ramirez S."/>
            <person name="Szollosi G.J."/>
            <person name="Szarkandi J.G."/>
            <person name="Papp V."/>
            <person name="Albert L."/>
            <person name="Andreopoulos W."/>
            <person name="Angelini C."/>
            <person name="Antonin V."/>
            <person name="Barry K.W."/>
            <person name="Bougher N.L."/>
            <person name="Buchanan P."/>
            <person name="Buyck B."/>
            <person name="Bense V."/>
            <person name="Catcheside P."/>
            <person name="Chovatia M."/>
            <person name="Cooper J."/>
            <person name="Damon W."/>
            <person name="Desjardin D."/>
            <person name="Finy P."/>
            <person name="Geml J."/>
            <person name="Haridas S."/>
            <person name="Hughes K."/>
            <person name="Justo A."/>
            <person name="Karasinski D."/>
            <person name="Kautmanova I."/>
            <person name="Kiss B."/>
            <person name="Kocsube S."/>
            <person name="Kotiranta H."/>
            <person name="LaButti K.M."/>
            <person name="Lechner B.E."/>
            <person name="Liimatainen K."/>
            <person name="Lipzen A."/>
            <person name="Lukacs Z."/>
            <person name="Mihaltcheva S."/>
            <person name="Morgado L.N."/>
            <person name="Niskanen T."/>
            <person name="Noordeloos M.E."/>
            <person name="Ohm R.A."/>
            <person name="Ortiz-Santana B."/>
            <person name="Ovrebo C."/>
            <person name="Racz N."/>
            <person name="Riley R."/>
            <person name="Savchenko A."/>
            <person name="Shiryaev A."/>
            <person name="Soop K."/>
            <person name="Spirin V."/>
            <person name="Szebenyi C."/>
            <person name="Tomsovsky M."/>
            <person name="Tulloss R.E."/>
            <person name="Uehling J."/>
            <person name="Grigoriev I.V."/>
            <person name="Vagvolgyi C."/>
            <person name="Papp T."/>
            <person name="Martin F.M."/>
            <person name="Miettinen O."/>
            <person name="Hibbett D.S."/>
            <person name="Nagy L.G."/>
        </authorList>
    </citation>
    <scope>NUCLEOTIDE SEQUENCE [LARGE SCALE GENOMIC DNA]</scope>
    <source>
        <strain evidence="1 2">HHB13444</strain>
    </source>
</reference>
<dbReference type="AlphaFoldDB" id="A0A5C3PK67"/>
<keyword evidence="2" id="KW-1185">Reference proteome</keyword>
<dbReference type="InParanoid" id="A0A5C3PK67"/>
<gene>
    <name evidence="1" type="ORF">K466DRAFT_32621</name>
</gene>
<dbReference type="Proteomes" id="UP000308197">
    <property type="component" value="Unassembled WGS sequence"/>
</dbReference>
<evidence type="ECO:0000313" key="1">
    <source>
        <dbReference type="EMBL" id="TFK89299.1"/>
    </source>
</evidence>
<proteinExistence type="predicted"/>
<name>A0A5C3PK67_9APHY</name>
<organism evidence="1 2">
    <name type="scientific">Polyporus arcularius HHB13444</name>
    <dbReference type="NCBI Taxonomy" id="1314778"/>
    <lineage>
        <taxon>Eukaryota</taxon>
        <taxon>Fungi</taxon>
        <taxon>Dikarya</taxon>
        <taxon>Basidiomycota</taxon>
        <taxon>Agaricomycotina</taxon>
        <taxon>Agaricomycetes</taxon>
        <taxon>Polyporales</taxon>
        <taxon>Polyporaceae</taxon>
        <taxon>Polyporus</taxon>
    </lineage>
</organism>